<dbReference type="RefSeq" id="WP_072989904.1">
    <property type="nucleotide sequence ID" value="NZ_FQYU01000002.1"/>
</dbReference>
<dbReference type="AlphaFoldDB" id="A0A1M6EC19"/>
<dbReference type="STRING" id="192903.SAMN04488513_1025"/>
<dbReference type="SUPFAM" id="SSF47598">
    <property type="entry name" value="Ribbon-helix-helix"/>
    <property type="match status" value="1"/>
</dbReference>
<dbReference type="Gene3D" id="1.20.5.780">
    <property type="entry name" value="Single helix bin"/>
    <property type="match status" value="1"/>
</dbReference>
<dbReference type="OrthoDB" id="595305at2"/>
<dbReference type="PANTHER" id="PTHR35401:SF2">
    <property type="entry name" value="ABC-TYPE TRANSPORT SYSTEM"/>
    <property type="match status" value="1"/>
</dbReference>
<protein>
    <submittedName>
        <fullName evidence="3">Uncharacterized conserved protein, DUF1778 family</fullName>
    </submittedName>
</protein>
<dbReference type="InterPro" id="IPR014795">
    <property type="entry name" value="TacA_1-like"/>
</dbReference>
<keyword evidence="4" id="KW-1185">Reference proteome</keyword>
<gene>
    <name evidence="3" type="ORF">SAMN04488513_1025</name>
</gene>
<reference evidence="4" key="1">
    <citation type="submission" date="2016-11" db="EMBL/GenBank/DDBJ databases">
        <authorList>
            <person name="Varghese N."/>
            <person name="Submissions S."/>
        </authorList>
    </citation>
    <scope>NUCLEOTIDE SEQUENCE [LARGE SCALE GENOMIC DNA]</scope>
    <source>
        <strain evidence="4">DSM 19858</strain>
    </source>
</reference>
<dbReference type="GO" id="GO:0006355">
    <property type="term" value="P:regulation of DNA-templated transcription"/>
    <property type="evidence" value="ECO:0007669"/>
    <property type="project" value="InterPro"/>
</dbReference>
<evidence type="ECO:0000313" key="4">
    <source>
        <dbReference type="Proteomes" id="UP000184543"/>
    </source>
</evidence>
<accession>A0A1M6EC19</accession>
<dbReference type="InterPro" id="IPR010985">
    <property type="entry name" value="Ribbon_hlx_hlx"/>
</dbReference>
<name>A0A1M6EC19_9FLAO</name>
<evidence type="ECO:0000256" key="2">
    <source>
        <dbReference type="ARBA" id="ARBA00049988"/>
    </source>
</evidence>
<comment type="similarity">
    <text evidence="2">Belongs to the TacA antitoxin family.</text>
</comment>
<dbReference type="Proteomes" id="UP000184543">
    <property type="component" value="Unassembled WGS sequence"/>
</dbReference>
<organism evidence="3 4">
    <name type="scientific">Pseudozobellia thermophila</name>
    <dbReference type="NCBI Taxonomy" id="192903"/>
    <lineage>
        <taxon>Bacteria</taxon>
        <taxon>Pseudomonadati</taxon>
        <taxon>Bacteroidota</taxon>
        <taxon>Flavobacteriia</taxon>
        <taxon>Flavobacteriales</taxon>
        <taxon>Flavobacteriaceae</taxon>
        <taxon>Pseudozobellia</taxon>
    </lineage>
</organism>
<proteinExistence type="inferred from homology"/>
<evidence type="ECO:0000313" key="3">
    <source>
        <dbReference type="EMBL" id="SHI82848.1"/>
    </source>
</evidence>
<keyword evidence="1" id="KW-1277">Toxin-antitoxin system</keyword>
<evidence type="ECO:0000256" key="1">
    <source>
        <dbReference type="ARBA" id="ARBA00022649"/>
    </source>
</evidence>
<sequence length="96" mass="10842">MKTKATNEEKARFDTRLPKKQKAFFERAASLGGFRSLTDFVISATQEKAKLIVSDWEKVIESEKDSEIFFDAIVNAGKPNESLIEAAKHYNESVSK</sequence>
<dbReference type="EMBL" id="FQYU01000002">
    <property type="protein sequence ID" value="SHI82848.1"/>
    <property type="molecule type" value="Genomic_DNA"/>
</dbReference>
<dbReference type="Pfam" id="PF08681">
    <property type="entry name" value="TacA1"/>
    <property type="match status" value="1"/>
</dbReference>
<dbReference type="PANTHER" id="PTHR35401">
    <property type="entry name" value="COPG FAMILY HELIX-TURN-HELIX PROTEIN-RELATED-RELATED"/>
    <property type="match status" value="1"/>
</dbReference>